<evidence type="ECO:0000256" key="5">
    <source>
        <dbReference type="ARBA" id="ARBA00022801"/>
    </source>
</evidence>
<dbReference type="InterPro" id="IPR030395">
    <property type="entry name" value="GP_PDE_dom"/>
</dbReference>
<dbReference type="GO" id="GO:0008889">
    <property type="term" value="F:glycerophosphodiester phosphodiesterase activity"/>
    <property type="evidence" value="ECO:0007669"/>
    <property type="project" value="UniProtKB-EC"/>
</dbReference>
<dbReference type="PANTHER" id="PTHR43620:SF7">
    <property type="entry name" value="GLYCEROPHOSPHODIESTER PHOSPHODIESTERASE GDPD5-RELATED"/>
    <property type="match status" value="1"/>
</dbReference>
<dbReference type="SUPFAM" id="SSF51695">
    <property type="entry name" value="PLC-like phosphodiesterases"/>
    <property type="match status" value="1"/>
</dbReference>
<evidence type="ECO:0000256" key="1">
    <source>
        <dbReference type="ARBA" id="ARBA00007277"/>
    </source>
</evidence>
<feature type="domain" description="GP-PDE" evidence="8">
    <location>
        <begin position="76"/>
        <end position="408"/>
    </location>
</feature>
<keyword evidence="4" id="KW-0319">Glycerol metabolism</keyword>
<comment type="catalytic activity">
    <reaction evidence="6">
        <text>a sn-glycero-3-phosphodiester + H2O = an alcohol + sn-glycerol 3-phosphate + H(+)</text>
        <dbReference type="Rhea" id="RHEA:12969"/>
        <dbReference type="ChEBI" id="CHEBI:15377"/>
        <dbReference type="ChEBI" id="CHEBI:15378"/>
        <dbReference type="ChEBI" id="CHEBI:30879"/>
        <dbReference type="ChEBI" id="CHEBI:57597"/>
        <dbReference type="ChEBI" id="CHEBI:83408"/>
        <dbReference type="EC" id="3.1.4.46"/>
    </reaction>
</comment>
<evidence type="ECO:0000256" key="4">
    <source>
        <dbReference type="ARBA" id="ARBA00022798"/>
    </source>
</evidence>
<dbReference type="EMBL" id="OFSQ01000022">
    <property type="protein sequence ID" value="SOY53038.1"/>
    <property type="molecule type" value="Genomic_DNA"/>
</dbReference>
<protein>
    <recommendedName>
        <fullName evidence="2">glycerophosphodiester phosphodiesterase</fullName>
        <ecNumber evidence="2">3.1.4.46</ecNumber>
    </recommendedName>
</protein>
<comment type="caution">
    <text evidence="9">The sequence shown here is derived from an EMBL/GenBank/DDBJ whole genome shotgun (WGS) entry which is preliminary data.</text>
</comment>
<dbReference type="OrthoDB" id="9795622at2"/>
<organism evidence="9 10">
    <name type="scientific">Cupriavidus taiwanensis</name>
    <dbReference type="NCBI Taxonomy" id="164546"/>
    <lineage>
        <taxon>Bacteria</taxon>
        <taxon>Pseudomonadati</taxon>
        <taxon>Pseudomonadota</taxon>
        <taxon>Betaproteobacteria</taxon>
        <taxon>Burkholderiales</taxon>
        <taxon>Burkholderiaceae</taxon>
        <taxon>Cupriavidus</taxon>
    </lineage>
</organism>
<name>A0A975X343_9BURK</name>
<dbReference type="GO" id="GO:0006629">
    <property type="term" value="P:lipid metabolic process"/>
    <property type="evidence" value="ECO:0007669"/>
    <property type="project" value="InterPro"/>
</dbReference>
<dbReference type="AlphaFoldDB" id="A0A975X343"/>
<dbReference type="Pfam" id="PF03009">
    <property type="entry name" value="GDPD"/>
    <property type="match status" value="1"/>
</dbReference>
<evidence type="ECO:0000256" key="7">
    <source>
        <dbReference type="SAM" id="SignalP"/>
    </source>
</evidence>
<sequence length="413" mass="43979">MPSQSRLRAPRPRASLAHVVAACRRWLLPAAAAAACAVLAAGCATAPRAKRAAPPAAPAPAPAASAAAAAAPQPKPLVIAHRGASALRPEHTLAAYAKAIEDGADAIEPDLVITRDGVLVARHENDITGTTNVAELPQFAERKRTKVIDGERLTGWFTEDFTLAELKTLRARERIPRLRPANARLNDQFEVPAFDEIVRLAEQAALRTGKPVGIYAELKHPSYFRGIGLPLEDKLAAALRAQPYLRNAPVFIQCFESGSLRTLRRTLGKGLDNVRLVQLIGNPRKGPADWKLAGDGRTFGDMLSATGLREIAAYADGIGPEKSSVVPRDANGALAAPTAVVQQAHAAGLFVHPYTFRPENSFLPRALQTGGDDATRSPAGMEREVQAFVAAGIDGFFTDDPALGRRAVDTPVR</sequence>
<feature type="signal peptide" evidence="7">
    <location>
        <begin position="1"/>
        <end position="40"/>
    </location>
</feature>
<evidence type="ECO:0000256" key="6">
    <source>
        <dbReference type="ARBA" id="ARBA00047512"/>
    </source>
</evidence>
<dbReference type="EC" id="3.1.4.46" evidence="2"/>
<evidence type="ECO:0000259" key="8">
    <source>
        <dbReference type="PROSITE" id="PS51704"/>
    </source>
</evidence>
<dbReference type="Proteomes" id="UP000256780">
    <property type="component" value="Chromosome CBM2587_a"/>
</dbReference>
<evidence type="ECO:0000313" key="9">
    <source>
        <dbReference type="EMBL" id="SOY53038.1"/>
    </source>
</evidence>
<feature type="chain" id="PRO_5036986093" description="glycerophosphodiester phosphodiesterase" evidence="7">
    <location>
        <begin position="41"/>
        <end position="413"/>
    </location>
</feature>
<dbReference type="PROSITE" id="PS51704">
    <property type="entry name" value="GP_PDE"/>
    <property type="match status" value="1"/>
</dbReference>
<evidence type="ECO:0000256" key="3">
    <source>
        <dbReference type="ARBA" id="ARBA00022729"/>
    </source>
</evidence>
<dbReference type="RefSeq" id="WP_116355636.1">
    <property type="nucleotide sequence ID" value="NZ_LT976853.1"/>
</dbReference>
<gene>
    <name evidence="9" type="ORF">CBM2587_A30031</name>
</gene>
<keyword evidence="3 7" id="KW-0732">Signal</keyword>
<dbReference type="InterPro" id="IPR017946">
    <property type="entry name" value="PLC-like_Pdiesterase_TIM-brl"/>
</dbReference>
<accession>A0A975X343</accession>
<proteinExistence type="inferred from homology"/>
<dbReference type="PANTHER" id="PTHR43620">
    <property type="entry name" value="GLYCEROPHOSPHORYL DIESTER PHOSPHODIESTERASE"/>
    <property type="match status" value="1"/>
</dbReference>
<evidence type="ECO:0000256" key="2">
    <source>
        <dbReference type="ARBA" id="ARBA00012247"/>
    </source>
</evidence>
<dbReference type="InterPro" id="IPR006311">
    <property type="entry name" value="TAT_signal"/>
</dbReference>
<dbReference type="CDD" id="cd08602">
    <property type="entry name" value="GDPD_ScGlpQ1_like"/>
    <property type="match status" value="1"/>
</dbReference>
<dbReference type="Gene3D" id="3.20.20.190">
    <property type="entry name" value="Phosphatidylinositol (PI) phosphodiesterase"/>
    <property type="match status" value="1"/>
</dbReference>
<dbReference type="GO" id="GO:0006071">
    <property type="term" value="P:glycerol metabolic process"/>
    <property type="evidence" value="ECO:0007669"/>
    <property type="project" value="UniProtKB-KW"/>
</dbReference>
<keyword evidence="5 9" id="KW-0378">Hydrolase</keyword>
<evidence type="ECO:0000313" key="10">
    <source>
        <dbReference type="Proteomes" id="UP000256780"/>
    </source>
</evidence>
<dbReference type="PROSITE" id="PS51318">
    <property type="entry name" value="TAT"/>
    <property type="match status" value="1"/>
</dbReference>
<comment type="similarity">
    <text evidence="1">Belongs to the glycerophosphoryl diester phosphodiesterase family.</text>
</comment>
<dbReference type="GO" id="GO:0042597">
    <property type="term" value="C:periplasmic space"/>
    <property type="evidence" value="ECO:0007669"/>
    <property type="project" value="TreeGrafter"/>
</dbReference>
<reference evidence="9 10" key="1">
    <citation type="submission" date="2018-01" db="EMBL/GenBank/DDBJ databases">
        <authorList>
            <person name="Clerissi C."/>
        </authorList>
    </citation>
    <scope>NUCLEOTIDE SEQUENCE [LARGE SCALE GENOMIC DNA]</scope>
    <source>
        <strain evidence="9">Cupriavidus sp. LMG 19464</strain>
    </source>
</reference>